<dbReference type="AlphaFoldDB" id="A0A0C2N5I5"/>
<protein>
    <submittedName>
        <fullName evidence="1">Uncharacterized protein</fullName>
    </submittedName>
</protein>
<dbReference type="EMBL" id="JWZT01000172">
    <property type="protein sequence ID" value="KII74906.1"/>
    <property type="molecule type" value="Genomic_DNA"/>
</dbReference>
<name>A0A0C2N5I5_THEKT</name>
<reference evidence="1 2" key="1">
    <citation type="journal article" date="2014" name="Genome Biol. Evol.">
        <title>The genome of the myxosporean Thelohanellus kitauei shows adaptations to nutrient acquisition within its fish host.</title>
        <authorList>
            <person name="Yang Y."/>
            <person name="Xiong J."/>
            <person name="Zhou Z."/>
            <person name="Huo F."/>
            <person name="Miao W."/>
            <person name="Ran C."/>
            <person name="Liu Y."/>
            <person name="Zhang J."/>
            <person name="Feng J."/>
            <person name="Wang M."/>
            <person name="Wang M."/>
            <person name="Wang L."/>
            <person name="Yao B."/>
        </authorList>
    </citation>
    <scope>NUCLEOTIDE SEQUENCE [LARGE SCALE GENOMIC DNA]</scope>
    <source>
        <strain evidence="1">Wuqing</strain>
    </source>
</reference>
<organism evidence="1 2">
    <name type="scientific">Thelohanellus kitauei</name>
    <name type="common">Myxosporean</name>
    <dbReference type="NCBI Taxonomy" id="669202"/>
    <lineage>
        <taxon>Eukaryota</taxon>
        <taxon>Metazoa</taxon>
        <taxon>Cnidaria</taxon>
        <taxon>Myxozoa</taxon>
        <taxon>Myxosporea</taxon>
        <taxon>Bivalvulida</taxon>
        <taxon>Platysporina</taxon>
        <taxon>Myxobolidae</taxon>
        <taxon>Thelohanellus</taxon>
    </lineage>
</organism>
<comment type="caution">
    <text evidence="1">The sequence shown here is derived from an EMBL/GenBank/DDBJ whole genome shotgun (WGS) entry which is preliminary data.</text>
</comment>
<sequence length="193" mass="23089">MNLDRDLDPRESMNSIKIDMIKRTDTVDMENPFKLKKTDPITIKCYLGRENFLRSFELKRFKDVQSVNYRICNEKLFASDTNKILKHILLERQEVVDDRKTPSDTMLHLLGRNLVNKHVSDNSNHCELSYFIEFFNTDKNIINLSTYEIQLNVRNFVSRGLKYFQYYMNGFRRTKNDLFALLTDFPDYTILKF</sequence>
<evidence type="ECO:0000313" key="1">
    <source>
        <dbReference type="EMBL" id="KII74906.1"/>
    </source>
</evidence>
<proteinExistence type="predicted"/>
<dbReference type="Proteomes" id="UP000031668">
    <property type="component" value="Unassembled WGS sequence"/>
</dbReference>
<accession>A0A0C2N5I5</accession>
<keyword evidence="2" id="KW-1185">Reference proteome</keyword>
<evidence type="ECO:0000313" key="2">
    <source>
        <dbReference type="Proteomes" id="UP000031668"/>
    </source>
</evidence>
<gene>
    <name evidence="1" type="ORF">RF11_05781</name>
</gene>